<name>A0A1I9YU72_9BURK</name>
<accession>A0A1I9YU72</accession>
<sequence>MQRFGTLRDIETTNNSTAAAFFVRLRISAPEVVNIKCGYIPIRIVVSSDVIRPIRFLRARFAYRKYSDTG</sequence>
<protein>
    <submittedName>
        <fullName evidence="1">Uncharacterized protein</fullName>
    </submittedName>
</protein>
<dbReference type="EMBL" id="CP017563">
    <property type="protein sequence ID" value="APA89742.1"/>
    <property type="molecule type" value="Genomic_DNA"/>
</dbReference>
<dbReference type="AlphaFoldDB" id="A0A1I9YU72"/>
<organism evidence="1">
    <name type="scientific">Paraburkholderia sprentiae WSM5005</name>
    <dbReference type="NCBI Taxonomy" id="754502"/>
    <lineage>
        <taxon>Bacteria</taxon>
        <taxon>Pseudomonadati</taxon>
        <taxon>Pseudomonadota</taxon>
        <taxon>Betaproteobacteria</taxon>
        <taxon>Burkholderiales</taxon>
        <taxon>Burkholderiaceae</taxon>
        <taxon>Paraburkholderia</taxon>
    </lineage>
</organism>
<reference evidence="1" key="1">
    <citation type="submission" date="2016-09" db="EMBL/GenBank/DDBJ databases">
        <title>The Complete Genome of Burkholderia sprentiae wsm5005.</title>
        <authorList>
            <person name="De Meyer S."/>
            <person name="Wang P."/>
            <person name="Terpolilli J."/>
        </authorList>
    </citation>
    <scope>NUCLEOTIDE SEQUENCE [LARGE SCALE GENOMIC DNA]</scope>
    <source>
        <strain evidence="1">WSM5005</strain>
        <plasmid evidence="1">pl1WSM5005</plasmid>
    </source>
</reference>
<proteinExistence type="predicted"/>
<keyword evidence="1" id="KW-0614">Plasmid</keyword>
<geneLocation type="plasmid" evidence="1">
    <name>pl1WSM5005</name>
</geneLocation>
<gene>
    <name evidence="1" type="ORF">BJG93_30195</name>
</gene>
<evidence type="ECO:0000313" key="1">
    <source>
        <dbReference type="EMBL" id="APA89742.1"/>
    </source>
</evidence>